<evidence type="ECO:0000313" key="2">
    <source>
        <dbReference type="Proteomes" id="UP001164250"/>
    </source>
</evidence>
<organism evidence="1 2">
    <name type="scientific">Pistacia atlantica</name>
    <dbReference type="NCBI Taxonomy" id="434234"/>
    <lineage>
        <taxon>Eukaryota</taxon>
        <taxon>Viridiplantae</taxon>
        <taxon>Streptophyta</taxon>
        <taxon>Embryophyta</taxon>
        <taxon>Tracheophyta</taxon>
        <taxon>Spermatophyta</taxon>
        <taxon>Magnoliopsida</taxon>
        <taxon>eudicotyledons</taxon>
        <taxon>Gunneridae</taxon>
        <taxon>Pentapetalae</taxon>
        <taxon>rosids</taxon>
        <taxon>malvids</taxon>
        <taxon>Sapindales</taxon>
        <taxon>Anacardiaceae</taxon>
        <taxon>Pistacia</taxon>
    </lineage>
</organism>
<protein>
    <submittedName>
        <fullName evidence="1">Uncharacterized protein</fullName>
    </submittedName>
</protein>
<keyword evidence="2" id="KW-1185">Reference proteome</keyword>
<dbReference type="EMBL" id="CM047901">
    <property type="protein sequence ID" value="KAJ0096824.1"/>
    <property type="molecule type" value="Genomic_DNA"/>
</dbReference>
<name>A0ACC1BCZ9_9ROSI</name>
<sequence>MALEAVVSQQEPCSYGFINSNTFGFEEEFSANYGALVQNGDGFGFNNSVDSNYSSVMQQNYDGGFFTGDFSPVEALAPTESSTGRRKRRRANRSNKNKEELENQRMTHITVERNRRKQMNDYLNALRSLIPPSYIQRGDQASIVGGAINYVKELEQLLQSLEVQKRNQQKLSDVGFSTLIFSDFFSFPQYSTLHNMSMDESMAETPSDAVADVEVTLVETHANLKIMTNRHPKQLVKIVSGLISLGFHVLHLNVTTADHKILYSFSVKVEEICQLRSVNEIAAAVNEMVGRIEEDVCSFNLDHNLNFIF</sequence>
<proteinExistence type="predicted"/>
<evidence type="ECO:0000313" key="1">
    <source>
        <dbReference type="EMBL" id="KAJ0096824.1"/>
    </source>
</evidence>
<dbReference type="Proteomes" id="UP001164250">
    <property type="component" value="Chromosome 5"/>
</dbReference>
<comment type="caution">
    <text evidence="1">The sequence shown here is derived from an EMBL/GenBank/DDBJ whole genome shotgun (WGS) entry which is preliminary data.</text>
</comment>
<gene>
    <name evidence="1" type="ORF">Patl1_28265</name>
</gene>
<accession>A0ACC1BCZ9</accession>
<reference evidence="2" key="1">
    <citation type="journal article" date="2023" name="G3 (Bethesda)">
        <title>Genome assembly and association tests identify interacting loci associated with vigor, precocity, and sex in interspecific pistachio rootstocks.</title>
        <authorList>
            <person name="Palmer W."/>
            <person name="Jacygrad E."/>
            <person name="Sagayaradj S."/>
            <person name="Cavanaugh K."/>
            <person name="Han R."/>
            <person name="Bertier L."/>
            <person name="Beede B."/>
            <person name="Kafkas S."/>
            <person name="Golino D."/>
            <person name="Preece J."/>
            <person name="Michelmore R."/>
        </authorList>
    </citation>
    <scope>NUCLEOTIDE SEQUENCE [LARGE SCALE GENOMIC DNA]</scope>
</reference>